<sequence>MAGQMWDLAATPIGQAISAGDVDKVNSLVKDGENILFKDRKGNTYLHYVCTMYQPRDGKTADMLGTQNRYWHMIFQKYKDMIYGVFEGNHEKISVKKHILQYAIKFKDYKFVKMLCDAGADINASGADVNTSVRVNNYFWGPLYFEVLHKDIPHDIMWHVLKSGADFTLKDERGRTGFMYALDKVNGDMPLEVFQYMLSKGADITERDCTGCNPRDIARFARRRDVVELIDKYRDTFIYASGNKTDDVLQFIQWLPRFQRGQTGEEFAQREGGEHYEKEDAEGNTEIKYYTPAERAAHLGFHDLSECLRDKQRRQLDKLRNHTPLLPKRAIKKHFAVDPQEYQRPKSCVFVTQSVV</sequence>
<evidence type="ECO:0000313" key="4">
    <source>
        <dbReference type="Proteomes" id="UP001164746"/>
    </source>
</evidence>
<keyword evidence="2" id="KW-0040">ANK repeat</keyword>
<keyword evidence="1" id="KW-0677">Repeat</keyword>
<dbReference type="PANTHER" id="PTHR24189:SF50">
    <property type="entry name" value="ANKYRIN REPEAT AND SOCS BOX PROTEIN 2"/>
    <property type="match status" value="1"/>
</dbReference>
<dbReference type="PANTHER" id="PTHR24189">
    <property type="entry name" value="MYOTROPHIN"/>
    <property type="match status" value="1"/>
</dbReference>
<evidence type="ECO:0000256" key="1">
    <source>
        <dbReference type="ARBA" id="ARBA00022737"/>
    </source>
</evidence>
<gene>
    <name evidence="3" type="ORF">MAR_034592</name>
</gene>
<keyword evidence="4" id="KW-1185">Reference proteome</keyword>
<protein>
    <submittedName>
        <fullName evidence="3">Uncharacterized protein</fullName>
    </submittedName>
</protein>
<dbReference type="Gene3D" id="1.25.40.20">
    <property type="entry name" value="Ankyrin repeat-containing domain"/>
    <property type="match status" value="1"/>
</dbReference>
<evidence type="ECO:0000313" key="3">
    <source>
        <dbReference type="EMBL" id="WAR09516.1"/>
    </source>
</evidence>
<dbReference type="EMBL" id="CP111018">
    <property type="protein sequence ID" value="WAR09516.1"/>
    <property type="molecule type" value="Genomic_DNA"/>
</dbReference>
<dbReference type="SMART" id="SM00248">
    <property type="entry name" value="ANK"/>
    <property type="match status" value="4"/>
</dbReference>
<reference evidence="3" key="1">
    <citation type="submission" date="2022-11" db="EMBL/GenBank/DDBJ databases">
        <title>Centuries of genome instability and evolution in soft-shell clam transmissible cancer (bioRxiv).</title>
        <authorList>
            <person name="Hart S.F.M."/>
            <person name="Yonemitsu M.A."/>
            <person name="Giersch R.M."/>
            <person name="Beal B.F."/>
            <person name="Arriagada G."/>
            <person name="Davis B.W."/>
            <person name="Ostrander E.A."/>
            <person name="Goff S.P."/>
            <person name="Metzger M.J."/>
        </authorList>
    </citation>
    <scope>NUCLEOTIDE SEQUENCE</scope>
    <source>
        <strain evidence="3">MELC-2E11</strain>
        <tissue evidence="3">Siphon/mantle</tissue>
    </source>
</reference>
<organism evidence="3 4">
    <name type="scientific">Mya arenaria</name>
    <name type="common">Soft-shell clam</name>
    <dbReference type="NCBI Taxonomy" id="6604"/>
    <lineage>
        <taxon>Eukaryota</taxon>
        <taxon>Metazoa</taxon>
        <taxon>Spiralia</taxon>
        <taxon>Lophotrochozoa</taxon>
        <taxon>Mollusca</taxon>
        <taxon>Bivalvia</taxon>
        <taxon>Autobranchia</taxon>
        <taxon>Heteroconchia</taxon>
        <taxon>Euheterodonta</taxon>
        <taxon>Imparidentia</taxon>
        <taxon>Neoheterodontei</taxon>
        <taxon>Myida</taxon>
        <taxon>Myoidea</taxon>
        <taxon>Myidae</taxon>
        <taxon>Mya</taxon>
    </lineage>
</organism>
<evidence type="ECO:0000256" key="2">
    <source>
        <dbReference type="ARBA" id="ARBA00023043"/>
    </source>
</evidence>
<proteinExistence type="predicted"/>
<dbReference type="Proteomes" id="UP001164746">
    <property type="component" value="Chromosome 7"/>
</dbReference>
<accession>A0ABY7EL97</accession>
<dbReference type="SUPFAM" id="SSF48403">
    <property type="entry name" value="Ankyrin repeat"/>
    <property type="match status" value="1"/>
</dbReference>
<dbReference type="InterPro" id="IPR036770">
    <property type="entry name" value="Ankyrin_rpt-contain_sf"/>
</dbReference>
<dbReference type="InterPro" id="IPR002110">
    <property type="entry name" value="Ankyrin_rpt"/>
</dbReference>
<name>A0ABY7EL97_MYAAR</name>
<dbReference type="InterPro" id="IPR050745">
    <property type="entry name" value="Multifunctional_regulatory"/>
</dbReference>